<feature type="compositionally biased region" description="Polar residues" evidence="1">
    <location>
        <begin position="90"/>
        <end position="112"/>
    </location>
</feature>
<reference evidence="2 3" key="1">
    <citation type="submission" date="2018-06" db="EMBL/GenBank/DDBJ databases">
        <authorList>
            <consortium name="Pathogen Informatics"/>
            <person name="Doyle S."/>
        </authorList>
    </citation>
    <scope>NUCLEOTIDE SEQUENCE [LARGE SCALE GENOMIC DNA]</scope>
    <source>
        <strain evidence="2 3">NCTC13292</strain>
    </source>
</reference>
<dbReference type="OrthoDB" id="9942040at2"/>
<gene>
    <name evidence="2" type="ORF">NCTC13292_01637</name>
</gene>
<proteinExistence type="predicted"/>
<evidence type="ECO:0000313" key="2">
    <source>
        <dbReference type="EMBL" id="STX42547.1"/>
    </source>
</evidence>
<dbReference type="AlphaFoldDB" id="A0A378J6K8"/>
<name>A0A378J6K8_9GAMM</name>
<accession>A0A378J6K8</accession>
<dbReference type="RefSeq" id="WP_115221338.1">
    <property type="nucleotide sequence ID" value="NZ_CAXYJE010000003.1"/>
</dbReference>
<keyword evidence="3" id="KW-1185">Reference proteome</keyword>
<dbReference type="Proteomes" id="UP000254677">
    <property type="component" value="Unassembled WGS sequence"/>
</dbReference>
<evidence type="ECO:0000313" key="3">
    <source>
        <dbReference type="Proteomes" id="UP000254677"/>
    </source>
</evidence>
<evidence type="ECO:0000256" key="1">
    <source>
        <dbReference type="SAM" id="MobiDB-lite"/>
    </source>
</evidence>
<organism evidence="2 3">
    <name type="scientific">Legionella donaldsonii</name>
    <dbReference type="NCBI Taxonomy" id="45060"/>
    <lineage>
        <taxon>Bacteria</taxon>
        <taxon>Pseudomonadati</taxon>
        <taxon>Pseudomonadota</taxon>
        <taxon>Gammaproteobacteria</taxon>
        <taxon>Legionellales</taxon>
        <taxon>Legionellaceae</taxon>
        <taxon>Legionella</taxon>
    </lineage>
</organism>
<feature type="region of interest" description="Disordered" evidence="1">
    <location>
        <begin position="81"/>
        <end position="112"/>
    </location>
</feature>
<protein>
    <submittedName>
        <fullName evidence="2">Uncharacterized protein</fullName>
    </submittedName>
</protein>
<dbReference type="EMBL" id="UGOA01000001">
    <property type="protein sequence ID" value="STX42547.1"/>
    <property type="molecule type" value="Genomic_DNA"/>
</dbReference>
<sequence length="117" mass="12945">MQLFQNIKNFVARVVQAFSSLKNWLFGSNEPIQNEEEEREEQRSHLIPWVSPSLVKLCAIGITSKTALGLQSTCRMPILFPKKDDENGPPGSSFTWTTSTLPSQDDTISTNTAACAA</sequence>